<protein>
    <recommendedName>
        <fullName evidence="5">Phosphoserine phosphatase</fullName>
        <ecNumber evidence="4">3.1.3.3</ecNumber>
    </recommendedName>
    <alternativeName>
        <fullName evidence="11">O-phosphoserine phosphohydrolase</fullName>
    </alternativeName>
</protein>
<dbReference type="EMBL" id="CAJHJT010000001">
    <property type="protein sequence ID" value="CAD6995039.1"/>
    <property type="molecule type" value="Genomic_DNA"/>
</dbReference>
<reference evidence="14" key="1">
    <citation type="submission" date="2013-07" db="EMBL/GenBank/DDBJ databases">
        <authorList>
            <person name="Geib S."/>
        </authorList>
    </citation>
    <scope>NUCLEOTIDE SEQUENCE</scope>
</reference>
<organism evidence="14">
    <name type="scientific">Ceratitis capitata</name>
    <name type="common">Mediterranean fruit fly</name>
    <name type="synonym">Tephritis capitata</name>
    <dbReference type="NCBI Taxonomy" id="7213"/>
    <lineage>
        <taxon>Eukaryota</taxon>
        <taxon>Metazoa</taxon>
        <taxon>Ecdysozoa</taxon>
        <taxon>Arthropoda</taxon>
        <taxon>Hexapoda</taxon>
        <taxon>Insecta</taxon>
        <taxon>Pterygota</taxon>
        <taxon>Neoptera</taxon>
        <taxon>Endopterygota</taxon>
        <taxon>Diptera</taxon>
        <taxon>Brachycera</taxon>
        <taxon>Muscomorpha</taxon>
        <taxon>Tephritoidea</taxon>
        <taxon>Tephritidae</taxon>
        <taxon>Ceratitis</taxon>
        <taxon>Ceratitis</taxon>
    </lineage>
</organism>
<dbReference type="CTD" id="39085"/>
<keyword evidence="8" id="KW-0378">Hydrolase</keyword>
<evidence type="ECO:0000256" key="7">
    <source>
        <dbReference type="ARBA" id="ARBA00022723"/>
    </source>
</evidence>
<name>W8CDE2_CERCA</name>
<evidence type="ECO:0000313" key="15">
    <source>
        <dbReference type="Proteomes" id="UP000606786"/>
    </source>
</evidence>
<dbReference type="InterPro" id="IPR004469">
    <property type="entry name" value="PSP"/>
</dbReference>
<dbReference type="PANTHER" id="PTHR43344">
    <property type="entry name" value="PHOSPHOSERINE PHOSPHATASE"/>
    <property type="match status" value="1"/>
</dbReference>
<keyword evidence="9" id="KW-0460">Magnesium</keyword>
<keyword evidence="6" id="KW-0028">Amino-acid biosynthesis</keyword>
<dbReference type="NCBIfam" id="TIGR00338">
    <property type="entry name" value="serB"/>
    <property type="match status" value="1"/>
</dbReference>
<dbReference type="Gene3D" id="1.10.150.210">
    <property type="entry name" value="Phosphoserine phosphatase, domain 2"/>
    <property type="match status" value="1"/>
</dbReference>
<comment type="pathway">
    <text evidence="2">Amino-acid biosynthesis; L-serine biosynthesis; L-serine from 3-phospho-D-glycerate: step 3/3.</text>
</comment>
<dbReference type="SUPFAM" id="SSF56784">
    <property type="entry name" value="HAD-like"/>
    <property type="match status" value="1"/>
</dbReference>
<dbReference type="InterPro" id="IPR050582">
    <property type="entry name" value="HAD-like_SerB"/>
</dbReference>
<dbReference type="KEGG" id="ccat:101448731"/>
<dbReference type="GO" id="GO:0006564">
    <property type="term" value="P:L-serine biosynthetic process"/>
    <property type="evidence" value="ECO:0007669"/>
    <property type="project" value="UniProtKB-KW"/>
</dbReference>
<dbReference type="Proteomes" id="UP000606786">
    <property type="component" value="Unassembled WGS sequence"/>
</dbReference>
<dbReference type="GO" id="GO:0036424">
    <property type="term" value="F:L-phosphoserine phosphatase activity"/>
    <property type="evidence" value="ECO:0007669"/>
    <property type="project" value="InterPro"/>
</dbReference>
<keyword evidence="15" id="KW-1185">Reference proteome</keyword>
<evidence type="ECO:0000313" key="13">
    <source>
        <dbReference type="EMBL" id="CAD6995039.1"/>
    </source>
</evidence>
<dbReference type="UniPathway" id="UPA00135">
    <property type="reaction ID" value="UER00198"/>
</dbReference>
<proteinExistence type="evidence at transcript level"/>
<evidence type="ECO:0000256" key="6">
    <source>
        <dbReference type="ARBA" id="ARBA00022605"/>
    </source>
</evidence>
<reference evidence="13" key="3">
    <citation type="submission" date="2020-11" db="EMBL/GenBank/DDBJ databases">
        <authorList>
            <person name="Whitehead M."/>
        </authorList>
    </citation>
    <scope>NUCLEOTIDE SEQUENCE</scope>
    <source>
        <strain evidence="13">EGII</strain>
    </source>
</reference>
<evidence type="ECO:0000256" key="12">
    <source>
        <dbReference type="PIRSR" id="PIRSR604469-1"/>
    </source>
</evidence>
<evidence type="ECO:0000256" key="4">
    <source>
        <dbReference type="ARBA" id="ARBA00012640"/>
    </source>
</evidence>
<evidence type="ECO:0000313" key="14">
    <source>
        <dbReference type="EMBL" id="JAC04455.1"/>
    </source>
</evidence>
<dbReference type="AlphaFoldDB" id="W8CDE2"/>
<dbReference type="Pfam" id="PF00702">
    <property type="entry name" value="Hydrolase"/>
    <property type="match status" value="1"/>
</dbReference>
<dbReference type="InterPro" id="IPR036412">
    <property type="entry name" value="HAD-like_sf"/>
</dbReference>
<dbReference type="GO" id="GO:0000287">
    <property type="term" value="F:magnesium ion binding"/>
    <property type="evidence" value="ECO:0007669"/>
    <property type="project" value="TreeGrafter"/>
</dbReference>
<dbReference type="GO" id="GO:0005737">
    <property type="term" value="C:cytoplasm"/>
    <property type="evidence" value="ECO:0007669"/>
    <property type="project" value="TreeGrafter"/>
</dbReference>
<comment type="similarity">
    <text evidence="3">Belongs to the HAD-like hydrolase superfamily. SerB family.</text>
</comment>
<evidence type="ECO:0000256" key="1">
    <source>
        <dbReference type="ARBA" id="ARBA00001946"/>
    </source>
</evidence>
<evidence type="ECO:0000256" key="5">
    <source>
        <dbReference type="ARBA" id="ARBA00015196"/>
    </source>
</evidence>
<dbReference type="EMBL" id="GAMC01002101">
    <property type="protein sequence ID" value="JAC04455.1"/>
    <property type="molecule type" value="mRNA"/>
</dbReference>
<dbReference type="Gene3D" id="3.40.50.1000">
    <property type="entry name" value="HAD superfamily/HAD-like"/>
    <property type="match status" value="1"/>
</dbReference>
<evidence type="ECO:0000256" key="3">
    <source>
        <dbReference type="ARBA" id="ARBA00009184"/>
    </source>
</evidence>
<dbReference type="GeneID" id="101448731"/>
<keyword evidence="10" id="KW-0718">Serine biosynthesis</keyword>
<evidence type="ECO:0000256" key="11">
    <source>
        <dbReference type="ARBA" id="ARBA00031693"/>
    </source>
</evidence>
<keyword evidence="7" id="KW-0479">Metal-binding</keyword>
<evidence type="ECO:0000256" key="8">
    <source>
        <dbReference type="ARBA" id="ARBA00022801"/>
    </source>
</evidence>
<feature type="active site" description="Nucleophile" evidence="12">
    <location>
        <position position="90"/>
    </location>
</feature>
<evidence type="ECO:0000256" key="2">
    <source>
        <dbReference type="ARBA" id="ARBA00005135"/>
    </source>
</evidence>
<feature type="active site" description="Proton donor" evidence="12">
    <location>
        <position position="92"/>
    </location>
</feature>
<dbReference type="EC" id="3.1.3.3" evidence="4"/>
<accession>W8CDE2</accession>
<sequence>MNRMTMGSVRVARSGSLLNDTFAGAGQSATTTSNSGFSCADNNNELSSPTKACTINRPLATVSNRDAWKSSKNAERAAQIVKQSNVICFDVDSTVICEEGIDELADFCGKGSEVARVTKEAMGGGMTFQDALNIRLNIIQPRKNQIIEFLQQRPCTLTKNIRSFMEKLKLERKEIYLISGGFHCLIDPIADELGIPRNHVFANKLTFFFNGDYASFDTTQPTSKSGGKAEAVSIIKRCHPDAIITMIGDGATDLEAAPPADNVIGFGGNVLRTEVHQRAQYYIMDFAQLM</sequence>
<gene>
    <name evidence="14" type="primary">SERB</name>
    <name evidence="13" type="ORF">CCAP1982_LOCUS3769</name>
</gene>
<reference evidence="14" key="2">
    <citation type="journal article" date="2014" name="BMC Genomics">
        <title>A genomic perspective to assessing quality of mass-reared SIT flies used in Mediterranean fruit fly (Ceratitis capitata) eradication in California.</title>
        <authorList>
            <person name="Calla B."/>
            <person name="Hall B."/>
            <person name="Hou S."/>
            <person name="Geib S.M."/>
        </authorList>
    </citation>
    <scope>NUCLEOTIDE SEQUENCE</scope>
</reference>
<dbReference type="CDD" id="cd04309">
    <property type="entry name" value="HAD_PSP_eu"/>
    <property type="match status" value="1"/>
</dbReference>
<dbReference type="OrthoDB" id="27226at2759"/>
<dbReference type="PANTHER" id="PTHR43344:SF2">
    <property type="entry name" value="PHOSPHOSERINE PHOSPHATASE"/>
    <property type="match status" value="1"/>
</dbReference>
<dbReference type="InterPro" id="IPR023214">
    <property type="entry name" value="HAD_sf"/>
</dbReference>
<evidence type="ECO:0000256" key="9">
    <source>
        <dbReference type="ARBA" id="ARBA00022842"/>
    </source>
</evidence>
<evidence type="ECO:0000256" key="10">
    <source>
        <dbReference type="ARBA" id="ARBA00023299"/>
    </source>
</evidence>
<comment type="cofactor">
    <cofactor evidence="1">
        <name>Mg(2+)</name>
        <dbReference type="ChEBI" id="CHEBI:18420"/>
    </cofactor>
</comment>
<dbReference type="NCBIfam" id="TIGR01488">
    <property type="entry name" value="HAD-SF-IB"/>
    <property type="match status" value="1"/>
</dbReference>